<organism evidence="2 3">
    <name type="scientific">Luteimonas lutimaris</name>
    <dbReference type="NCBI Taxonomy" id="698645"/>
    <lineage>
        <taxon>Bacteria</taxon>
        <taxon>Pseudomonadati</taxon>
        <taxon>Pseudomonadota</taxon>
        <taxon>Gammaproteobacteria</taxon>
        <taxon>Lysobacterales</taxon>
        <taxon>Lysobacteraceae</taxon>
        <taxon>Luteimonas</taxon>
    </lineage>
</organism>
<keyword evidence="3" id="KW-1185">Reference proteome</keyword>
<evidence type="ECO:0000313" key="3">
    <source>
        <dbReference type="Proteomes" id="UP001501727"/>
    </source>
</evidence>
<evidence type="ECO:0000256" key="1">
    <source>
        <dbReference type="SAM" id="MobiDB-lite"/>
    </source>
</evidence>
<feature type="compositionally biased region" description="Low complexity" evidence="1">
    <location>
        <begin position="29"/>
        <end position="40"/>
    </location>
</feature>
<gene>
    <name evidence="2" type="ORF">GCM10022229_25670</name>
</gene>
<feature type="region of interest" description="Disordered" evidence="1">
    <location>
        <begin position="29"/>
        <end position="54"/>
    </location>
</feature>
<dbReference type="EMBL" id="BAAAZU010000029">
    <property type="protein sequence ID" value="GAA3930981.1"/>
    <property type="molecule type" value="Genomic_DNA"/>
</dbReference>
<comment type="caution">
    <text evidence="2">The sequence shown here is derived from an EMBL/GenBank/DDBJ whole genome shotgun (WGS) entry which is preliminary data.</text>
</comment>
<proteinExistence type="predicted"/>
<accession>A0ABP7MVK3</accession>
<dbReference type="Proteomes" id="UP001501727">
    <property type="component" value="Unassembled WGS sequence"/>
</dbReference>
<protein>
    <recommendedName>
        <fullName evidence="4">PA2169 family four-helix-bundle protein</fullName>
    </recommendedName>
</protein>
<sequence>MLLGLAGCGGAGHDATGAAAAERMETVAPAPAGAAATDVAASEEDANPASQPLHAGDVDAYARGMAREIELLQAGYDRFVQAGEQHDEDAQMTALMELSSPDVDAAGAKAAGLDVARYGFVKNAIDTVLGKLDLKQGLEGSEGSGDLLAQLGDPYAGLADEVRAAMETHRQELARLRADALGIRMKAAGS</sequence>
<evidence type="ECO:0000313" key="2">
    <source>
        <dbReference type="EMBL" id="GAA3930981.1"/>
    </source>
</evidence>
<evidence type="ECO:0008006" key="4">
    <source>
        <dbReference type="Google" id="ProtNLM"/>
    </source>
</evidence>
<name>A0ABP7MVK3_9GAMM</name>
<reference evidence="3" key="1">
    <citation type="journal article" date="2019" name="Int. J. Syst. Evol. Microbiol.">
        <title>The Global Catalogue of Microorganisms (GCM) 10K type strain sequencing project: providing services to taxonomists for standard genome sequencing and annotation.</title>
        <authorList>
            <consortium name="The Broad Institute Genomics Platform"/>
            <consortium name="The Broad Institute Genome Sequencing Center for Infectious Disease"/>
            <person name="Wu L."/>
            <person name="Ma J."/>
        </authorList>
    </citation>
    <scope>NUCLEOTIDE SEQUENCE [LARGE SCALE GENOMIC DNA]</scope>
    <source>
        <strain evidence="3">JCM 16916</strain>
    </source>
</reference>